<dbReference type="PANTHER" id="PTHR43064:SF1">
    <property type="entry name" value="SLL1489 PROTEIN"/>
    <property type="match status" value="1"/>
</dbReference>
<gene>
    <name evidence="3" type="ORF">LCGC14_0241060</name>
</gene>
<evidence type="ECO:0000256" key="1">
    <source>
        <dbReference type="SAM" id="MobiDB-lite"/>
    </source>
</evidence>
<evidence type="ECO:0000313" key="3">
    <source>
        <dbReference type="EMBL" id="KKN89108.1"/>
    </source>
</evidence>
<organism evidence="3">
    <name type="scientific">marine sediment metagenome</name>
    <dbReference type="NCBI Taxonomy" id="412755"/>
    <lineage>
        <taxon>unclassified sequences</taxon>
        <taxon>metagenomes</taxon>
        <taxon>ecological metagenomes</taxon>
    </lineage>
</organism>
<reference evidence="3" key="1">
    <citation type="journal article" date="2015" name="Nature">
        <title>Complex archaea that bridge the gap between prokaryotes and eukaryotes.</title>
        <authorList>
            <person name="Spang A."/>
            <person name="Saw J.H."/>
            <person name="Jorgensen S.L."/>
            <person name="Zaremba-Niedzwiedzka K."/>
            <person name="Martijn J."/>
            <person name="Lind A.E."/>
            <person name="van Eijk R."/>
            <person name="Schleper C."/>
            <person name="Guy L."/>
            <person name="Ettema T.J."/>
        </authorList>
    </citation>
    <scope>NUCLEOTIDE SEQUENCE</scope>
</reference>
<comment type="caution">
    <text evidence="3">The sequence shown here is derived from an EMBL/GenBank/DDBJ whole genome shotgun (WGS) entry which is preliminary data.</text>
</comment>
<dbReference type="SUPFAM" id="SSF52255">
    <property type="entry name" value="N5-CAIR mutase (phosphoribosylaminoimidazole carboxylase, PurE)"/>
    <property type="match status" value="1"/>
</dbReference>
<protein>
    <recommendedName>
        <fullName evidence="2">PurE domain-containing protein</fullName>
    </recommendedName>
</protein>
<dbReference type="EMBL" id="LAZR01000122">
    <property type="protein sequence ID" value="KKN89108.1"/>
    <property type="molecule type" value="Genomic_DNA"/>
</dbReference>
<dbReference type="SMART" id="SM01001">
    <property type="entry name" value="AIRC"/>
    <property type="match status" value="1"/>
</dbReference>
<dbReference type="GO" id="GO:0016787">
    <property type="term" value="F:hydrolase activity"/>
    <property type="evidence" value="ECO:0007669"/>
    <property type="project" value="InterPro"/>
</dbReference>
<proteinExistence type="predicted"/>
<dbReference type="AlphaFoldDB" id="A0A0F9XBP2"/>
<accession>A0A0F9XBP2</accession>
<sequence>MNRAGADGHSSVMFDRGRGDRIGIEEAVLCQYKTIPQITAILRDAANERRRQLLTRLDPGQHAALPQDLRAALDYCPLSRTGILGPLPHLATTPRIALVSAGTSDSGPMAEAKRVLAYGGLDGAEISDVGVAGLWRLLAHEELLREMDVVIVFAGMDAALPSVVAGLVPGIVIGVPTSVGYGVATGGRVALDSILASCAPGVTVVNIDNGYGAATAALRVANMMHRVEQRVQRPGQSTGPWERAADGKSQADDQEAANTGGSTVWSDP</sequence>
<dbReference type="InterPro" id="IPR039476">
    <property type="entry name" value="P2CMN_synthase_LarB"/>
</dbReference>
<dbReference type="GO" id="GO:0006189">
    <property type="term" value="P:'de novo' IMP biosynthetic process"/>
    <property type="evidence" value="ECO:0007669"/>
    <property type="project" value="InterPro"/>
</dbReference>
<feature type="compositionally biased region" description="Polar residues" evidence="1">
    <location>
        <begin position="256"/>
        <end position="268"/>
    </location>
</feature>
<dbReference type="Pfam" id="PF00731">
    <property type="entry name" value="AIRC"/>
    <property type="match status" value="1"/>
</dbReference>
<evidence type="ECO:0000259" key="2">
    <source>
        <dbReference type="SMART" id="SM01001"/>
    </source>
</evidence>
<dbReference type="InterPro" id="IPR000031">
    <property type="entry name" value="PurE_dom"/>
</dbReference>
<name>A0A0F9XBP2_9ZZZZ</name>
<dbReference type="PANTHER" id="PTHR43064">
    <property type="entry name" value="PHOSPHORIBOSYLAMINOIMIDAZOLE CARBOXYLASE-RELATED"/>
    <property type="match status" value="1"/>
</dbReference>
<feature type="region of interest" description="Disordered" evidence="1">
    <location>
        <begin position="229"/>
        <end position="268"/>
    </location>
</feature>
<dbReference type="NCBIfam" id="NF033503">
    <property type="entry name" value="LarB"/>
    <property type="match status" value="1"/>
</dbReference>
<feature type="domain" description="PurE" evidence="2">
    <location>
        <begin position="94"/>
        <end position="226"/>
    </location>
</feature>
<dbReference type="Gene3D" id="3.40.50.1970">
    <property type="match status" value="1"/>
</dbReference>